<dbReference type="Gramene" id="GBG82236">
    <property type="protein sequence ID" value="GBG82236"/>
    <property type="gene ID" value="CBR_g34519"/>
</dbReference>
<name>A0A388LIT8_CHABU</name>
<dbReference type="InterPro" id="IPR007493">
    <property type="entry name" value="DUF538"/>
</dbReference>
<keyword evidence="1" id="KW-0812">Transmembrane</keyword>
<protein>
    <recommendedName>
        <fullName evidence="4">DUF538 family protein</fullName>
    </recommendedName>
</protein>
<dbReference type="Gene3D" id="2.30.240.10">
    <property type="entry name" value="At5g01610-like"/>
    <property type="match status" value="1"/>
</dbReference>
<reference evidence="2 3" key="1">
    <citation type="journal article" date="2018" name="Cell">
        <title>The Chara Genome: Secondary Complexity and Implications for Plant Terrestrialization.</title>
        <authorList>
            <person name="Nishiyama T."/>
            <person name="Sakayama H."/>
            <person name="Vries J.D."/>
            <person name="Buschmann H."/>
            <person name="Saint-Marcoux D."/>
            <person name="Ullrich K.K."/>
            <person name="Haas F.B."/>
            <person name="Vanderstraeten L."/>
            <person name="Becker D."/>
            <person name="Lang D."/>
            <person name="Vosolsobe S."/>
            <person name="Rombauts S."/>
            <person name="Wilhelmsson P.K.I."/>
            <person name="Janitza P."/>
            <person name="Kern R."/>
            <person name="Heyl A."/>
            <person name="Rumpler F."/>
            <person name="Villalobos L.I.A.C."/>
            <person name="Clay J.M."/>
            <person name="Skokan R."/>
            <person name="Toyoda A."/>
            <person name="Suzuki Y."/>
            <person name="Kagoshima H."/>
            <person name="Schijlen E."/>
            <person name="Tajeshwar N."/>
            <person name="Catarino B."/>
            <person name="Hetherington A.J."/>
            <person name="Saltykova A."/>
            <person name="Bonnot C."/>
            <person name="Breuninger H."/>
            <person name="Symeonidi A."/>
            <person name="Radhakrishnan G.V."/>
            <person name="Van Nieuwerburgh F."/>
            <person name="Deforce D."/>
            <person name="Chang C."/>
            <person name="Karol K.G."/>
            <person name="Hedrich R."/>
            <person name="Ulvskov P."/>
            <person name="Glockner G."/>
            <person name="Delwiche C.F."/>
            <person name="Petrasek J."/>
            <person name="Van de Peer Y."/>
            <person name="Friml J."/>
            <person name="Beilby M."/>
            <person name="Dolan L."/>
            <person name="Kohara Y."/>
            <person name="Sugano S."/>
            <person name="Fujiyama A."/>
            <person name="Delaux P.-M."/>
            <person name="Quint M."/>
            <person name="TheiBen G."/>
            <person name="Hagemann M."/>
            <person name="Harholt J."/>
            <person name="Dunand C."/>
            <person name="Zachgo S."/>
            <person name="Langdale J."/>
            <person name="Maumus F."/>
            <person name="Straeten D.V.D."/>
            <person name="Gould S.B."/>
            <person name="Rensing S.A."/>
        </authorList>
    </citation>
    <scope>NUCLEOTIDE SEQUENCE [LARGE SCALE GENOMIC DNA]</scope>
    <source>
        <strain evidence="2 3">S276</strain>
    </source>
</reference>
<evidence type="ECO:0000313" key="2">
    <source>
        <dbReference type="EMBL" id="GBG82236.1"/>
    </source>
</evidence>
<sequence>MVSIATAQTLRRSGDVCRGRLLSLRADTGLHLHILHILLLLGTAFFVMANADKGAASAAAQSAYDVLTSFGLPPGLLPLNVKDYDLQPSGHFSVELEHDCYIKLASGTPVYYAQKVTGVLQKQRLFHLSGIQAKELLWLPVTAIEMGDSSSDTITFRVGFLSKQLSLEEFAKPRACSRSLDGCTSGVA</sequence>
<evidence type="ECO:0000256" key="1">
    <source>
        <dbReference type="SAM" id="Phobius"/>
    </source>
</evidence>
<keyword evidence="1" id="KW-1133">Transmembrane helix</keyword>
<dbReference type="OMA" id="VELEHDC"/>
<dbReference type="PANTHER" id="PTHR31676:SF110">
    <property type="entry name" value="TRANSMEMBRANE PROTEIN"/>
    <property type="match status" value="1"/>
</dbReference>
<evidence type="ECO:0000313" key="3">
    <source>
        <dbReference type="Proteomes" id="UP000265515"/>
    </source>
</evidence>
<dbReference type="PANTHER" id="PTHR31676">
    <property type="entry name" value="T31J12.3 PROTEIN-RELATED"/>
    <property type="match status" value="1"/>
</dbReference>
<proteinExistence type="predicted"/>
<organism evidence="2 3">
    <name type="scientific">Chara braunii</name>
    <name type="common">Braun's stonewort</name>
    <dbReference type="NCBI Taxonomy" id="69332"/>
    <lineage>
        <taxon>Eukaryota</taxon>
        <taxon>Viridiplantae</taxon>
        <taxon>Streptophyta</taxon>
        <taxon>Charophyceae</taxon>
        <taxon>Charales</taxon>
        <taxon>Characeae</taxon>
        <taxon>Chara</taxon>
    </lineage>
</organism>
<feature type="transmembrane region" description="Helical" evidence="1">
    <location>
        <begin position="30"/>
        <end position="49"/>
    </location>
</feature>
<keyword evidence="3" id="KW-1185">Reference proteome</keyword>
<evidence type="ECO:0008006" key="4">
    <source>
        <dbReference type="Google" id="ProtNLM"/>
    </source>
</evidence>
<dbReference type="EMBL" id="BFEA01000400">
    <property type="protein sequence ID" value="GBG82236.1"/>
    <property type="molecule type" value="Genomic_DNA"/>
</dbReference>
<dbReference type="Pfam" id="PF04398">
    <property type="entry name" value="DUF538"/>
    <property type="match status" value="1"/>
</dbReference>
<keyword evidence="1" id="KW-0472">Membrane</keyword>
<dbReference type="AlphaFoldDB" id="A0A388LIT8"/>
<gene>
    <name evidence="2" type="ORF">CBR_g34519</name>
</gene>
<dbReference type="SUPFAM" id="SSF141562">
    <property type="entry name" value="At5g01610-like"/>
    <property type="match status" value="1"/>
</dbReference>
<comment type="caution">
    <text evidence="2">The sequence shown here is derived from an EMBL/GenBank/DDBJ whole genome shotgun (WGS) entry which is preliminary data.</text>
</comment>
<accession>A0A388LIT8</accession>
<dbReference type="OrthoDB" id="622488at2759"/>
<dbReference type="InterPro" id="IPR036758">
    <property type="entry name" value="At5g01610-like"/>
</dbReference>
<dbReference type="Proteomes" id="UP000265515">
    <property type="component" value="Unassembled WGS sequence"/>
</dbReference>